<dbReference type="InterPro" id="IPR018490">
    <property type="entry name" value="cNMP-bd_dom_sf"/>
</dbReference>
<dbReference type="Proteomes" id="UP000296284">
    <property type="component" value="Chromosome"/>
</dbReference>
<protein>
    <recommendedName>
        <fullName evidence="1">IprA winged helix-turn-helix domain-containing protein</fullName>
    </recommendedName>
</protein>
<sequence>MDFPHLIFFLIRIMIEERQNQYFECAMTNPPEQSGSCAELLSINIARLFKALLPLSEPQSLYRSGSFIMDSQGENGIWLLTEGRIVIRRRIDGLVLASQQAPIMLGMAEFFLPTGHNFYDIEAISPCTTHVVKKTDFMTVVNRDQLWESVAIVEAYIIQVMSQRDRLITSRSATDMVWGHLELLQQEPEEIRKRISAAQYIRERTGLSRSTIMDSLARLKRQGAIQLQRGHLVCICID</sequence>
<proteinExistence type="predicted"/>
<dbReference type="InterPro" id="IPR014710">
    <property type="entry name" value="RmlC-like_jellyroll"/>
</dbReference>
<accession>A0ABX5T381</accession>
<dbReference type="Pfam" id="PF15977">
    <property type="entry name" value="HTH_46"/>
    <property type="match status" value="1"/>
</dbReference>
<gene>
    <name evidence="2" type="ORF">E4Z61_05020</name>
</gene>
<feature type="domain" description="IprA winged helix-turn-helix" evidence="1">
    <location>
        <begin position="175"/>
        <end position="235"/>
    </location>
</feature>
<dbReference type="EMBL" id="CP038469">
    <property type="protein sequence ID" value="QBX79758.1"/>
    <property type="molecule type" value="Genomic_DNA"/>
</dbReference>
<evidence type="ECO:0000313" key="2">
    <source>
        <dbReference type="EMBL" id="QBX79758.1"/>
    </source>
</evidence>
<dbReference type="Gene3D" id="2.60.120.10">
    <property type="entry name" value="Jelly Rolls"/>
    <property type="match status" value="1"/>
</dbReference>
<reference evidence="2 3" key="1">
    <citation type="submission" date="2019-03" db="EMBL/GenBank/DDBJ databases">
        <title>Complete genome sequence of Citrobacter sp. SNU WT2 isolated from diseased rainbow trout.</title>
        <authorList>
            <person name="Oh W.T."/>
            <person name="Park S.C."/>
        </authorList>
    </citation>
    <scope>NUCLEOTIDE SEQUENCE [LARGE SCALE GENOMIC DNA]</scope>
    <source>
        <strain evidence="2 3">SNU WT2</strain>
    </source>
</reference>
<dbReference type="SUPFAM" id="SSF51206">
    <property type="entry name" value="cAMP-binding domain-like"/>
    <property type="match status" value="1"/>
</dbReference>
<dbReference type="RefSeq" id="WP_135321812.1">
    <property type="nucleotide sequence ID" value="NZ_CP038469.1"/>
</dbReference>
<evidence type="ECO:0000259" key="1">
    <source>
        <dbReference type="Pfam" id="PF15977"/>
    </source>
</evidence>
<organism evidence="2 3">
    <name type="scientific">Citrobacter tructae</name>
    <dbReference type="NCBI Taxonomy" id="2562449"/>
    <lineage>
        <taxon>Bacteria</taxon>
        <taxon>Pseudomonadati</taxon>
        <taxon>Pseudomonadota</taxon>
        <taxon>Gammaproteobacteria</taxon>
        <taxon>Enterobacterales</taxon>
        <taxon>Enterobacteriaceae</taxon>
        <taxon>Citrobacter</taxon>
    </lineage>
</organism>
<name>A0ABX5T381_9ENTR</name>
<evidence type="ECO:0000313" key="3">
    <source>
        <dbReference type="Proteomes" id="UP000296284"/>
    </source>
</evidence>
<dbReference type="InterPro" id="IPR041687">
    <property type="entry name" value="HTH_46"/>
</dbReference>
<keyword evidence="3" id="KW-1185">Reference proteome</keyword>